<dbReference type="InterPro" id="IPR052787">
    <property type="entry name" value="MAVS"/>
</dbReference>
<organism evidence="1 2">
    <name type="scientific">Rhizophagus clarus</name>
    <dbReference type="NCBI Taxonomy" id="94130"/>
    <lineage>
        <taxon>Eukaryota</taxon>
        <taxon>Fungi</taxon>
        <taxon>Fungi incertae sedis</taxon>
        <taxon>Mucoromycota</taxon>
        <taxon>Glomeromycotina</taxon>
        <taxon>Glomeromycetes</taxon>
        <taxon>Glomerales</taxon>
        <taxon>Glomeraceae</taxon>
        <taxon>Rhizophagus</taxon>
    </lineage>
</organism>
<reference evidence="1 2" key="1">
    <citation type="submission" date="2017-11" db="EMBL/GenBank/DDBJ databases">
        <title>The genome of Rhizophagus clarus HR1 reveals common genetic basis of auxotrophy among arbuscular mycorrhizal fungi.</title>
        <authorList>
            <person name="Kobayashi Y."/>
        </authorList>
    </citation>
    <scope>NUCLEOTIDE SEQUENCE [LARGE SCALE GENOMIC DNA]</scope>
    <source>
        <strain evidence="1 2">HR1</strain>
    </source>
</reference>
<accession>A0A2Z6RJ33</accession>
<protein>
    <recommendedName>
        <fullName evidence="3">DUF3504 domain-containing protein</fullName>
    </recommendedName>
</protein>
<proteinExistence type="predicted"/>
<dbReference type="PANTHER" id="PTHR21446:SF12">
    <property type="entry name" value="POTASSIUM CHANNEL TETRAMERIZATION DOMAIN CONTAINING 1"/>
    <property type="match status" value="1"/>
</dbReference>
<evidence type="ECO:0008006" key="3">
    <source>
        <dbReference type="Google" id="ProtNLM"/>
    </source>
</evidence>
<dbReference type="PANTHER" id="PTHR21446">
    <property type="entry name" value="DUF3504 DOMAIN-CONTAINING PROTEIN"/>
    <property type="match status" value="1"/>
</dbReference>
<evidence type="ECO:0000313" key="2">
    <source>
        <dbReference type="Proteomes" id="UP000247702"/>
    </source>
</evidence>
<comment type="caution">
    <text evidence="1">The sequence shown here is derived from an EMBL/GenBank/DDBJ whole genome shotgun (WGS) entry which is preliminary data.</text>
</comment>
<dbReference type="EMBL" id="BEXD01003841">
    <property type="protein sequence ID" value="GBC02656.1"/>
    <property type="molecule type" value="Genomic_DNA"/>
</dbReference>
<name>A0A2Z6RJ33_9GLOM</name>
<evidence type="ECO:0000313" key="1">
    <source>
        <dbReference type="EMBL" id="GBC02656.1"/>
    </source>
</evidence>
<gene>
    <name evidence="1" type="ORF">RclHR1_04730017</name>
</gene>
<sequence length="427" mass="48995">MPYEKSKKNKTTEQKNNTNDVDFYREVNKVKNTHYATNNWIKSLENFRKKQGCDEKIEEINNVEKLDQQLAEFIASMKQKNGEEYATSSVKAAVAALYRYLNKNSIIKHVNIYDTNIFTILSETVSGKIKYLSNLGYGEANGSDGLSFKEIQQILSHKFMDGSTPERLLRRVFFYNAIILGLREAEILIIPNQAEVINDYESYFAKRPVLADKQFYLQEYDEEKALQTGVWYKNSHIGEARLKGFMCDIYRLTEIDLTNRKITNHGGRKTMIQGLQNTGISRDQMRLQSRHKTEKGLEPYELSRIGEQADIMSKMMMQIYSSKINSETDVENVKNGESSKSNINIVQNKINEPQGNYGFTTAREAMQVSKPLNESNVNKKASLPLQTSDKNLLEISIQPEQFFSLMQSGSLINFNVKINVTSDSHNK</sequence>
<dbReference type="Proteomes" id="UP000247702">
    <property type="component" value="Unassembled WGS sequence"/>
</dbReference>
<dbReference type="STRING" id="94130.A0A2Z6RJ33"/>
<dbReference type="AlphaFoldDB" id="A0A2Z6RJ33"/>
<keyword evidence="2" id="KW-1185">Reference proteome</keyword>